<keyword evidence="6" id="KW-0675">Receptor</keyword>
<evidence type="ECO:0000313" key="12">
    <source>
        <dbReference type="Proteomes" id="UP001165060"/>
    </source>
</evidence>
<dbReference type="Pfam" id="PF00003">
    <property type="entry name" value="7tm_3"/>
    <property type="match status" value="1"/>
</dbReference>
<evidence type="ECO:0000256" key="4">
    <source>
        <dbReference type="ARBA" id="ARBA00023136"/>
    </source>
</evidence>
<feature type="transmembrane region" description="Helical" evidence="8">
    <location>
        <begin position="2273"/>
        <end position="2293"/>
    </location>
</feature>
<dbReference type="Proteomes" id="UP001165060">
    <property type="component" value="Unassembled WGS sequence"/>
</dbReference>
<dbReference type="PROSITE" id="PS01180">
    <property type="entry name" value="CUB"/>
    <property type="match status" value="2"/>
</dbReference>
<dbReference type="Gene3D" id="2.60.120.290">
    <property type="entry name" value="Spermadhesin, CUB domain"/>
    <property type="match status" value="3"/>
</dbReference>
<dbReference type="InterPro" id="IPR000337">
    <property type="entry name" value="GPCR_3"/>
</dbReference>
<proteinExistence type="predicted"/>
<dbReference type="SMART" id="SM00042">
    <property type="entry name" value="CUB"/>
    <property type="match status" value="2"/>
</dbReference>
<feature type="transmembrane region" description="Helical" evidence="8">
    <location>
        <begin position="2344"/>
        <end position="2364"/>
    </location>
</feature>
<dbReference type="Gene3D" id="3.40.50.2300">
    <property type="match status" value="6"/>
</dbReference>
<organism evidence="11 12">
    <name type="scientific">Tetraparma gracilis</name>
    <dbReference type="NCBI Taxonomy" id="2962635"/>
    <lineage>
        <taxon>Eukaryota</taxon>
        <taxon>Sar</taxon>
        <taxon>Stramenopiles</taxon>
        <taxon>Ochrophyta</taxon>
        <taxon>Bolidophyceae</taxon>
        <taxon>Parmales</taxon>
        <taxon>Triparmaceae</taxon>
        <taxon>Tetraparma</taxon>
    </lineage>
</organism>
<feature type="transmembrane region" description="Helical" evidence="8">
    <location>
        <begin position="2228"/>
        <end position="2253"/>
    </location>
</feature>
<dbReference type="Pfam" id="PF00431">
    <property type="entry name" value="CUB"/>
    <property type="match status" value="1"/>
</dbReference>
<evidence type="ECO:0000256" key="1">
    <source>
        <dbReference type="ARBA" id="ARBA00004141"/>
    </source>
</evidence>
<feature type="domain" description="CUB" evidence="9">
    <location>
        <begin position="263"/>
        <end position="379"/>
    </location>
</feature>
<evidence type="ECO:0000313" key="11">
    <source>
        <dbReference type="EMBL" id="GMI36211.1"/>
    </source>
</evidence>
<dbReference type="CDD" id="cd00041">
    <property type="entry name" value="CUB"/>
    <property type="match status" value="2"/>
</dbReference>
<feature type="transmembrane region" description="Helical" evidence="8">
    <location>
        <begin position="2428"/>
        <end position="2446"/>
    </location>
</feature>
<gene>
    <name evidence="11" type="ORF">TeGR_g1523</name>
</gene>
<dbReference type="InterPro" id="IPR035914">
    <property type="entry name" value="Sperma_CUB_dom_sf"/>
</dbReference>
<evidence type="ECO:0000259" key="9">
    <source>
        <dbReference type="PROSITE" id="PS01180"/>
    </source>
</evidence>
<name>A0ABQ6N009_9STRA</name>
<accession>A0ABQ6N009</accession>
<feature type="non-terminal residue" evidence="11">
    <location>
        <position position="2472"/>
    </location>
</feature>
<keyword evidence="4 8" id="KW-0472">Membrane</keyword>
<dbReference type="PROSITE" id="PS50259">
    <property type="entry name" value="G_PROTEIN_RECEP_F3_4"/>
    <property type="match status" value="1"/>
</dbReference>
<keyword evidence="7" id="KW-0325">Glycoprotein</keyword>
<dbReference type="SUPFAM" id="SSF49854">
    <property type="entry name" value="Spermadhesin, CUB domain"/>
    <property type="match status" value="3"/>
</dbReference>
<dbReference type="InterPro" id="IPR050726">
    <property type="entry name" value="mGluR"/>
</dbReference>
<sequence length="2472" mass="261966">MDSTAHFHLLLLEDLFDIKLGAVKDANSLTHPDTGASMTFEEAWDADLVDGIQMWGGSQAHAADNGGHKLIGAAEIGEWGKPTFDGFASRKDVSGLDADFTATLLGVLGSVNAAYLDSSPNEWDATSAEVAAVLAGTNTAASTSTWESLMADFAGVTILSLEDQVSCSHIGCGLSGVDASALKAVNEFKMGIKACPVMQPDSVWEASTNAVYLQKAIDESLGVVADISAWDQTIRDARIADLGVGFNHHGNSWIGTAAHGGECSGSTTIASDGTFSDGHLAGLSYHNNADCTWVLDNSDPDAITTLSISFLDIAAGWDTITVREGNDGTGDVLAVYSGMQSPPPLSVVGPLHVHFETDGKNQIFSEDQEAGFTAAVAFTTGSITACAEGLYGGDCSSPYCYGKTQMSGSGNVVTEHRNSASCYWDLTADAGKVVELEFSAFAFEYSADYVEVYDGPTLLGTFTGFDLPPKLVSSSDTMRIVLVADEVVWEGQGFTAAFASIDAPDATTCTPGTFGPYCDVSVCYGTTALPASADAPSGQILSGANYPGGIDCTWTIGSASAYEGVTLTFNSVDVEPEFDEMFVWDGDDRATPLKTVRGKSSQCTKSDDCNPDAASSTPSVCTFANVADLYGTCTCEAGYANGDCSESKEILFPTSGFVAITYTTDINDDRVYAGWDINYHVCGDTDAGFDYCNDGTWNIENLNIGFLHPVYRETLAYDAGGHNRLVGSLMAINDINADPTILANTNVKFEFLDSKRASGVAIQGAMDHITKSFGTEGAHAVVGPASSGPSMNAQLVLKNFGIPQISYSASSPDLSDAGEYPTFFRTTASDAFQGAAVASFLNQDLEYTNVCVVNALDSYSAKGAAAFVDAALGLGMTIVQSVEIYENPSEEQAAEAVAILKTAECRAMFMMMQAGAAGIMTRHLVHADLMGPSSGYLWMLVDAIAGNVPGVQATAEVDGEGDFGTPAVVVADVWVGSMGSIPLSPSGAKYDAFLAAYQAQSSTLGTCGGSDVDLTDSCACDGTTDSAGNPLFQSDHDEDDSTPDKCVGFVYDPADDDYSAPNAYTYLAYDAVWAMAKAADHLIEGGAKEFGGPAMQEALKAISFEGVTGTVEFEANGDREAGVGFTIMNWASSDGYTTLGNWDNTNGLVFEAGAEAAITWPTSSGTKPDDTPAETEELRMGMLFPFYTLDGEDHIYSSSGHNNLVGALMALEEINARSDLLPDTKLKWEVMDTKHDAGTGLAAAFEMSTTAFAGKGADVVVGAAYSGVTTAVQNALKGFGTPCMSYSATSPLLSNSKEYPYFFRPVPSDAFQGKAIAQFLKNDLEFENVCILAGDDDYNANLAAAFADSAYELGLNVVKTIETTVKPTEKEAIEAIAQLSNSECRIMFMSLHPSSAAPVIRQAAQKGIIGPASGWMWTFPDAITVGVSDVLAGATADAVYCDDGSTLGDDDTCATGNKLTASGCSDDVMEGTMGFLPLTPSGAAKDAFMANYNARANTVGSCGGTDQPVTDDCTCAPGQDDAGNRIYQRDHDNDPATPERCVGFELDADADDYWGEPEGYTWYAYDTIYAFAHAAQAMLDNGDTSFGKAAMVDALKEVSFNSVTGLVDFETSGDREIGAGFTIKNMKSGGYEDLGNWDQSTGVVFEAGAEAAITWPTATGIKPVDTPSKTEELRMGMLFPFYTLDGEDHIYSSSGHNNLVGALMALEEINADPDLLPNTKLKWEVMDTKHDAGTGLAAALEMSTNAFAGKGADVVVGAAYSGVTTAVQNALKGFGTPCMSYSATSPLLSNSKEYPYFFRPVPSDAFQGKAMAQVLKNDLEYDNVCVVHGDDDYNKNLAMAFAEAALDPELDIEVVKSIETYEKPTEKQAADAVNMLKDATCRVVFFSLHPSSAVPIMRQASAAGIMGPESGWLWVVPDAITVGVEDIKTSMQESVEYCDAGGNVTACNEEFVITTEGAPANLLVGMMGFLPLSPSGDARDTFLASYNALPNTVGSCGGTDKPVTDDCSCAPGQDDAGNRIYQRDHDNDPATPERCVGFELDADADDYFEPEGYTWYAYDTIYAFAHAAQHMLDEGATEFDKAAMVDALKEVNFTSVTGLVDFESSGDREVGAGFTIKNMKTVDNFEPIANWDQSTGALNTEGEALDKEDIKWPTADNTPPKNLVLPYCNTDDIVATVAEKCTSAGKRAVTYAIKTNPETNEPVCEDGVAKPADKDLDCEYTPTDSSTGVLAVLLGIVGAGICALWTIWVLLNYSHKVSSGRSSDVIKVSQPEFCVSFATAAAILSASNLVMVGPNTDTMCLLRPWIFNLFFDIMFGSLFLKTFRVYKIFGNKSLSKVKISSTDILKTYGAIMMVDVALLVMWAVTDGMKAVEIENDLDSYWTYTTTECQEAPSWEMCTMFFKILLVVGGVYLAYITRNVPDKFAEAKWIALSIYQVLILGIVGLLVKSTAPSSLLLVQGVSVPAACAVTCCC</sequence>
<reference evidence="11 12" key="1">
    <citation type="journal article" date="2023" name="Commun. Biol.">
        <title>Genome analysis of Parmales, the sister group of diatoms, reveals the evolutionary specialization of diatoms from phago-mixotrophs to photoautotrophs.</title>
        <authorList>
            <person name="Ban H."/>
            <person name="Sato S."/>
            <person name="Yoshikawa S."/>
            <person name="Yamada K."/>
            <person name="Nakamura Y."/>
            <person name="Ichinomiya M."/>
            <person name="Sato N."/>
            <person name="Blanc-Mathieu R."/>
            <person name="Endo H."/>
            <person name="Kuwata A."/>
            <person name="Ogata H."/>
        </authorList>
    </citation>
    <scope>NUCLEOTIDE SEQUENCE [LARGE SCALE GENOMIC DNA]</scope>
</reference>
<feature type="transmembrane region" description="Helical" evidence="8">
    <location>
        <begin position="2399"/>
        <end position="2416"/>
    </location>
</feature>
<dbReference type="PANTHER" id="PTHR24060">
    <property type="entry name" value="METABOTROPIC GLUTAMATE RECEPTOR"/>
    <property type="match status" value="1"/>
</dbReference>
<dbReference type="SUPFAM" id="SSF53822">
    <property type="entry name" value="Periplasmic binding protein-like I"/>
    <property type="match status" value="3"/>
</dbReference>
<evidence type="ECO:0000256" key="8">
    <source>
        <dbReference type="SAM" id="Phobius"/>
    </source>
</evidence>
<dbReference type="Pfam" id="PF01094">
    <property type="entry name" value="ANF_receptor"/>
    <property type="match status" value="3"/>
</dbReference>
<evidence type="ECO:0000256" key="6">
    <source>
        <dbReference type="ARBA" id="ARBA00023170"/>
    </source>
</evidence>
<feature type="domain" description="G-protein coupled receptors family 3 profile" evidence="10">
    <location>
        <begin position="2261"/>
        <end position="2446"/>
    </location>
</feature>
<evidence type="ECO:0000259" key="10">
    <source>
        <dbReference type="PROSITE" id="PS50259"/>
    </source>
</evidence>
<dbReference type="InterPro" id="IPR028082">
    <property type="entry name" value="Peripla_BP_I"/>
</dbReference>
<comment type="subcellular location">
    <subcellularLocation>
        <location evidence="1">Membrane</location>
        <topology evidence="1">Multi-pass membrane protein</topology>
    </subcellularLocation>
</comment>
<dbReference type="EMBL" id="BRYB01003414">
    <property type="protein sequence ID" value="GMI36211.1"/>
    <property type="molecule type" value="Genomic_DNA"/>
</dbReference>
<dbReference type="CDD" id="cd15047">
    <property type="entry name" value="7tmC_GABA-B-like"/>
    <property type="match status" value="1"/>
</dbReference>
<keyword evidence="3 8" id="KW-1133">Transmembrane helix</keyword>
<comment type="caution">
    <text evidence="11">The sequence shown here is derived from an EMBL/GenBank/DDBJ whole genome shotgun (WGS) entry which is preliminary data.</text>
</comment>
<evidence type="ECO:0000256" key="3">
    <source>
        <dbReference type="ARBA" id="ARBA00022989"/>
    </source>
</evidence>
<feature type="domain" description="CUB" evidence="9">
    <location>
        <begin position="400"/>
        <end position="501"/>
    </location>
</feature>
<evidence type="ECO:0000256" key="5">
    <source>
        <dbReference type="ARBA" id="ARBA00023157"/>
    </source>
</evidence>
<keyword evidence="5" id="KW-1015">Disulfide bond</keyword>
<feature type="transmembrane region" description="Helical" evidence="8">
    <location>
        <begin position="2305"/>
        <end position="2323"/>
    </location>
</feature>
<keyword evidence="2 8" id="KW-0812">Transmembrane</keyword>
<dbReference type="InterPro" id="IPR000859">
    <property type="entry name" value="CUB_dom"/>
</dbReference>
<keyword evidence="12" id="KW-1185">Reference proteome</keyword>
<dbReference type="PRINTS" id="PR00248">
    <property type="entry name" value="GPCRMGR"/>
</dbReference>
<dbReference type="InterPro" id="IPR017978">
    <property type="entry name" value="GPCR_3_C"/>
</dbReference>
<dbReference type="InterPro" id="IPR001828">
    <property type="entry name" value="ANF_lig-bd_rcpt"/>
</dbReference>
<protein>
    <submittedName>
        <fullName evidence="11">Uncharacterized protein</fullName>
    </submittedName>
</protein>
<evidence type="ECO:0000256" key="7">
    <source>
        <dbReference type="ARBA" id="ARBA00023180"/>
    </source>
</evidence>
<evidence type="ECO:0000256" key="2">
    <source>
        <dbReference type="ARBA" id="ARBA00022692"/>
    </source>
</evidence>